<evidence type="ECO:0000313" key="2">
    <source>
        <dbReference type="EMBL" id="KAF6339769.1"/>
    </source>
</evidence>
<dbReference type="Proteomes" id="UP000585614">
    <property type="component" value="Unassembled WGS sequence"/>
</dbReference>
<evidence type="ECO:0000313" key="3">
    <source>
        <dbReference type="Proteomes" id="UP000585614"/>
    </source>
</evidence>
<name>A0A7J7WQV9_RHIFE</name>
<gene>
    <name evidence="2" type="ORF">mRhiFer1_008046</name>
</gene>
<comment type="caution">
    <text evidence="2">The sequence shown here is derived from an EMBL/GenBank/DDBJ whole genome shotgun (WGS) entry which is preliminary data.</text>
</comment>
<dbReference type="EMBL" id="JACAGC010000010">
    <property type="protein sequence ID" value="KAF6339769.1"/>
    <property type="molecule type" value="Genomic_DNA"/>
</dbReference>
<proteinExistence type="predicted"/>
<protein>
    <submittedName>
        <fullName evidence="2">Uncharacterized protein</fullName>
    </submittedName>
</protein>
<evidence type="ECO:0000256" key="1">
    <source>
        <dbReference type="SAM" id="MobiDB-lite"/>
    </source>
</evidence>
<reference evidence="2 3" key="1">
    <citation type="journal article" date="2020" name="Nature">
        <title>Six reference-quality genomes reveal evolution of bat adaptations.</title>
        <authorList>
            <person name="Jebb D."/>
            <person name="Huang Z."/>
            <person name="Pippel M."/>
            <person name="Hughes G.M."/>
            <person name="Lavrichenko K."/>
            <person name="Devanna P."/>
            <person name="Winkler S."/>
            <person name="Jermiin L.S."/>
            <person name="Skirmuntt E.C."/>
            <person name="Katzourakis A."/>
            <person name="Burkitt-Gray L."/>
            <person name="Ray D.A."/>
            <person name="Sullivan K.A.M."/>
            <person name="Roscito J.G."/>
            <person name="Kirilenko B.M."/>
            <person name="Davalos L.M."/>
            <person name="Corthals A.P."/>
            <person name="Power M.L."/>
            <person name="Jones G."/>
            <person name="Ransome R.D."/>
            <person name="Dechmann D.K.N."/>
            <person name="Locatelli A.G."/>
            <person name="Puechmaille S.J."/>
            <person name="Fedrigo O."/>
            <person name="Jarvis E.D."/>
            <person name="Hiller M."/>
            <person name="Vernes S.C."/>
            <person name="Myers E.W."/>
            <person name="Teeling E.C."/>
        </authorList>
    </citation>
    <scope>NUCLEOTIDE SEQUENCE [LARGE SCALE GENOMIC DNA]</scope>
    <source>
        <strain evidence="2">MRhiFer1</strain>
        <tissue evidence="2">Lung</tissue>
    </source>
</reference>
<feature type="region of interest" description="Disordered" evidence="1">
    <location>
        <begin position="125"/>
        <end position="154"/>
    </location>
</feature>
<feature type="region of interest" description="Disordered" evidence="1">
    <location>
        <begin position="60"/>
        <end position="98"/>
    </location>
</feature>
<sequence length="316" mass="33575">MEKKKCSWVNEQSNAASYPTRETDVKCNMENAGERIRGKAAAAAACVLWACPCVRSAAVRHGPGCSGRRRRGARDSAYSEAPGRHVSRAASLRSPPGPARFASRLTRSLHLLPLAVLQPVRNDAVSGPLPPFTPGRDTEQGAGRRMESARGEEGRIRRLHPEAPPAGCAGRRRCPLHPGARGEGASALLHRQFLAGLCPSGHPSPRQCVGDPGLSLSCEPKLCKLSGIGSFPKEKQIGTNALGARASFSLPELSAFFPGLWHPNAVLPKPARRAPRLLSPSLPLLSPPFPSLAMVHLPLLTNNLIATSGKPSLKIA</sequence>
<organism evidence="2 3">
    <name type="scientific">Rhinolophus ferrumequinum</name>
    <name type="common">Greater horseshoe bat</name>
    <dbReference type="NCBI Taxonomy" id="59479"/>
    <lineage>
        <taxon>Eukaryota</taxon>
        <taxon>Metazoa</taxon>
        <taxon>Chordata</taxon>
        <taxon>Craniata</taxon>
        <taxon>Vertebrata</taxon>
        <taxon>Euteleostomi</taxon>
        <taxon>Mammalia</taxon>
        <taxon>Eutheria</taxon>
        <taxon>Laurasiatheria</taxon>
        <taxon>Chiroptera</taxon>
        <taxon>Yinpterochiroptera</taxon>
        <taxon>Rhinolophoidea</taxon>
        <taxon>Rhinolophidae</taxon>
        <taxon>Rhinolophinae</taxon>
        <taxon>Rhinolophus</taxon>
    </lineage>
</organism>
<dbReference type="AlphaFoldDB" id="A0A7J7WQV9"/>
<accession>A0A7J7WQV9</accession>
<feature type="compositionally biased region" description="Basic and acidic residues" evidence="1">
    <location>
        <begin position="136"/>
        <end position="154"/>
    </location>
</feature>